<dbReference type="Gene3D" id="3.30.750.44">
    <property type="match status" value="1"/>
</dbReference>
<proteinExistence type="predicted"/>
<dbReference type="InterPro" id="IPR005151">
    <property type="entry name" value="Tail-specific_protease"/>
</dbReference>
<dbReference type="AlphaFoldDB" id="A0A1G6VWZ0"/>
<sequence length="596" mass="66369">MKRIAGAWLPLVFIVAVSCTSNKKQANTRAVLTPYDTTRAFLETEQLLSRQGGPTTTQVSNLEKLGIIWGFLKYHHPVLQEGKYDWDNQFFGMLPQILQADRPTAADRILEAWVDGLGPAAPCKNCTSTISDSLIKLKPDYGKLFNPGYLPASLAGKLKQLCKDGIATPHYVRRGNAGSPEFVNEPDHGDGFPAVSVRILALFRYWNIIRYYYPYRYRAKNWDAVPALFLPRFIAAKNQADYTLAVLRLVTTLGDAHAGIYVNQTLDSLAGNYLLPIKCAYIEGKVVVYDYITAGKKIRNTILKGDIITRINDTPIDTAINRLLDRTPGASYAIQMSYLLYPRGLSPLIRTHQPFSTLTLLRNDRVIRQTVQTIRNDSSLQKALSRKIIKPKYRVLFDSIGYLDAQQLQDSDFAAMRSKLNPTRGLIIDLRGYPPPYMYSLYGGWLKSAKTAFARHSIWDLQEPGRFNFVYNYTGGQPGVANGRNIPDTLKYNGKIIILVNNFTISRSEYTAMSFSSIPGARVLGSPTAGADGDVSRVPLPGAIETYISGIGIYYPDGSETQGTGVKIDIPVYPSIEGIIKGKDEQLEKAIQVLQK</sequence>
<gene>
    <name evidence="2" type="ORF">SAMN04487894_110185</name>
</gene>
<dbReference type="OrthoDB" id="5379939at2"/>
<dbReference type="Proteomes" id="UP000198757">
    <property type="component" value="Unassembled WGS sequence"/>
</dbReference>
<dbReference type="SUPFAM" id="SSF52096">
    <property type="entry name" value="ClpP/crotonase"/>
    <property type="match status" value="1"/>
</dbReference>
<name>A0A1G6VWZ0_NIADE</name>
<dbReference type="Pfam" id="PF03572">
    <property type="entry name" value="Peptidase_S41"/>
    <property type="match status" value="1"/>
</dbReference>
<evidence type="ECO:0000313" key="3">
    <source>
        <dbReference type="Proteomes" id="UP000198757"/>
    </source>
</evidence>
<organism evidence="2 3">
    <name type="scientific">Niabella drilacis (strain DSM 25811 / CCM 8410 / CCUG 62505 / LMG 26954 / E90)</name>
    <dbReference type="NCBI Taxonomy" id="1285928"/>
    <lineage>
        <taxon>Bacteria</taxon>
        <taxon>Pseudomonadati</taxon>
        <taxon>Bacteroidota</taxon>
        <taxon>Chitinophagia</taxon>
        <taxon>Chitinophagales</taxon>
        <taxon>Chitinophagaceae</taxon>
        <taxon>Niabella</taxon>
    </lineage>
</organism>
<evidence type="ECO:0000259" key="1">
    <source>
        <dbReference type="SMART" id="SM00245"/>
    </source>
</evidence>
<dbReference type="GO" id="GO:0007165">
    <property type="term" value="P:signal transduction"/>
    <property type="evidence" value="ECO:0007669"/>
    <property type="project" value="TreeGrafter"/>
</dbReference>
<keyword evidence="3" id="KW-1185">Reference proteome</keyword>
<dbReference type="EMBL" id="FMZO01000010">
    <property type="protein sequence ID" value="SDD58152.1"/>
    <property type="molecule type" value="Genomic_DNA"/>
</dbReference>
<dbReference type="RefSeq" id="WP_090391540.1">
    <property type="nucleotide sequence ID" value="NZ_FMZO01000010.1"/>
</dbReference>
<dbReference type="GO" id="GO:0030288">
    <property type="term" value="C:outer membrane-bounded periplasmic space"/>
    <property type="evidence" value="ECO:0007669"/>
    <property type="project" value="TreeGrafter"/>
</dbReference>
<evidence type="ECO:0000313" key="2">
    <source>
        <dbReference type="EMBL" id="SDD58152.1"/>
    </source>
</evidence>
<dbReference type="PANTHER" id="PTHR32060">
    <property type="entry name" value="TAIL-SPECIFIC PROTEASE"/>
    <property type="match status" value="1"/>
</dbReference>
<dbReference type="PROSITE" id="PS51257">
    <property type="entry name" value="PROKAR_LIPOPROTEIN"/>
    <property type="match status" value="1"/>
</dbReference>
<dbReference type="Gene3D" id="3.90.226.10">
    <property type="entry name" value="2-enoyl-CoA Hydratase, Chain A, domain 1"/>
    <property type="match status" value="1"/>
</dbReference>
<accession>A0A1G6VWZ0</accession>
<reference evidence="3" key="1">
    <citation type="submission" date="2016-10" db="EMBL/GenBank/DDBJ databases">
        <authorList>
            <person name="Varghese N."/>
            <person name="Submissions S."/>
        </authorList>
    </citation>
    <scope>NUCLEOTIDE SEQUENCE [LARGE SCALE GENOMIC DNA]</scope>
    <source>
        <strain evidence="3">DSM 25811 / CCM 8410 / LMG 26954 / E90</strain>
    </source>
</reference>
<dbReference type="GO" id="GO:0004175">
    <property type="term" value="F:endopeptidase activity"/>
    <property type="evidence" value="ECO:0007669"/>
    <property type="project" value="TreeGrafter"/>
</dbReference>
<dbReference type="InterPro" id="IPR029045">
    <property type="entry name" value="ClpP/crotonase-like_dom_sf"/>
</dbReference>
<dbReference type="GO" id="GO:0008236">
    <property type="term" value="F:serine-type peptidase activity"/>
    <property type="evidence" value="ECO:0007669"/>
    <property type="project" value="InterPro"/>
</dbReference>
<feature type="domain" description="Tail specific protease" evidence="1">
    <location>
        <begin position="377"/>
        <end position="573"/>
    </location>
</feature>
<protein>
    <submittedName>
        <fullName evidence="2">Peptidase family S41</fullName>
    </submittedName>
</protein>
<dbReference type="PANTHER" id="PTHR32060:SF30">
    <property type="entry name" value="CARBOXY-TERMINAL PROCESSING PROTEASE CTPA"/>
    <property type="match status" value="1"/>
</dbReference>
<dbReference type="GO" id="GO:0006508">
    <property type="term" value="P:proteolysis"/>
    <property type="evidence" value="ECO:0007669"/>
    <property type="project" value="InterPro"/>
</dbReference>
<dbReference type="STRING" id="1285928.SAMN04487894_110185"/>
<dbReference type="SMART" id="SM00245">
    <property type="entry name" value="TSPc"/>
    <property type="match status" value="1"/>
</dbReference>